<proteinExistence type="predicted"/>
<dbReference type="AlphaFoldDB" id="A0A934R4Z7"/>
<dbReference type="RefSeq" id="WP_200351983.1">
    <property type="nucleotide sequence ID" value="NZ_BAABHZ010000006.1"/>
</dbReference>
<sequence>MEPIATYSEKRFDGRRVFNLLPDSVLISGSTTFRAEFQCRVPLKGLDQHYDTIWLRNPLFGAGLGLFGVSLLVNVTLISGFHMDWASKPPILTACAGMWGFALSLATLRKVEFVCFRSLAGASGLDLARSGPQKEKLDTFVASLIRQIEESNRNDPAK</sequence>
<keyword evidence="1" id="KW-0812">Transmembrane</keyword>
<keyword evidence="3" id="KW-1185">Reference proteome</keyword>
<protein>
    <recommendedName>
        <fullName evidence="4">Transmembrane protein</fullName>
    </recommendedName>
</protein>
<reference evidence="2" key="1">
    <citation type="submission" date="2021-01" db="EMBL/GenBank/DDBJ databases">
        <title>Modified the classification status of verrucomicrobia.</title>
        <authorList>
            <person name="Feng X."/>
        </authorList>
    </citation>
    <scope>NUCLEOTIDE SEQUENCE</scope>
    <source>
        <strain evidence="2">JCM 18052</strain>
    </source>
</reference>
<comment type="caution">
    <text evidence="2">The sequence shown here is derived from an EMBL/GenBank/DDBJ whole genome shotgun (WGS) entry which is preliminary data.</text>
</comment>
<evidence type="ECO:0000313" key="3">
    <source>
        <dbReference type="Proteomes" id="UP000600139"/>
    </source>
</evidence>
<feature type="transmembrane region" description="Helical" evidence="1">
    <location>
        <begin position="91"/>
        <end position="108"/>
    </location>
</feature>
<evidence type="ECO:0000313" key="2">
    <source>
        <dbReference type="EMBL" id="MBK1817062.1"/>
    </source>
</evidence>
<organism evidence="2 3">
    <name type="scientific">Luteolibacter yonseiensis</name>
    <dbReference type="NCBI Taxonomy" id="1144680"/>
    <lineage>
        <taxon>Bacteria</taxon>
        <taxon>Pseudomonadati</taxon>
        <taxon>Verrucomicrobiota</taxon>
        <taxon>Verrucomicrobiia</taxon>
        <taxon>Verrucomicrobiales</taxon>
        <taxon>Verrucomicrobiaceae</taxon>
        <taxon>Luteolibacter</taxon>
    </lineage>
</organism>
<evidence type="ECO:0008006" key="4">
    <source>
        <dbReference type="Google" id="ProtNLM"/>
    </source>
</evidence>
<evidence type="ECO:0000256" key="1">
    <source>
        <dbReference type="SAM" id="Phobius"/>
    </source>
</evidence>
<feature type="transmembrane region" description="Helical" evidence="1">
    <location>
        <begin position="59"/>
        <end position="79"/>
    </location>
</feature>
<dbReference type="Proteomes" id="UP000600139">
    <property type="component" value="Unassembled WGS sequence"/>
</dbReference>
<gene>
    <name evidence="2" type="ORF">JIN84_15670</name>
</gene>
<accession>A0A934R4Z7</accession>
<name>A0A934R4Z7_9BACT</name>
<dbReference type="EMBL" id="JAENIK010000011">
    <property type="protein sequence ID" value="MBK1817062.1"/>
    <property type="molecule type" value="Genomic_DNA"/>
</dbReference>
<keyword evidence="1" id="KW-0472">Membrane</keyword>
<keyword evidence="1" id="KW-1133">Transmembrane helix</keyword>